<dbReference type="AlphaFoldDB" id="A0A9P6D017"/>
<evidence type="ECO:0000256" key="1">
    <source>
        <dbReference type="SAM" id="MobiDB-lite"/>
    </source>
</evidence>
<evidence type="ECO:0000313" key="2">
    <source>
        <dbReference type="EMBL" id="KAF9478223.1"/>
    </source>
</evidence>
<accession>A0A9P6D017</accession>
<reference evidence="2" key="1">
    <citation type="submission" date="2020-11" db="EMBL/GenBank/DDBJ databases">
        <authorList>
            <consortium name="DOE Joint Genome Institute"/>
            <person name="Ahrendt S."/>
            <person name="Riley R."/>
            <person name="Andreopoulos W."/>
            <person name="Labutti K."/>
            <person name="Pangilinan J."/>
            <person name="Ruiz-Duenas F.J."/>
            <person name="Barrasa J.M."/>
            <person name="Sanchez-Garcia M."/>
            <person name="Camarero S."/>
            <person name="Miyauchi S."/>
            <person name="Serrano A."/>
            <person name="Linde D."/>
            <person name="Babiker R."/>
            <person name="Drula E."/>
            <person name="Ayuso-Fernandez I."/>
            <person name="Pacheco R."/>
            <person name="Padilla G."/>
            <person name="Ferreira P."/>
            <person name="Barriuso J."/>
            <person name="Kellner H."/>
            <person name="Castanera R."/>
            <person name="Alfaro M."/>
            <person name="Ramirez L."/>
            <person name="Pisabarro A.G."/>
            <person name="Kuo A."/>
            <person name="Tritt A."/>
            <person name="Lipzen A."/>
            <person name="He G."/>
            <person name="Yan M."/>
            <person name="Ng V."/>
            <person name="Cullen D."/>
            <person name="Martin F."/>
            <person name="Rosso M.-N."/>
            <person name="Henrissat B."/>
            <person name="Hibbett D."/>
            <person name="Martinez A.T."/>
            <person name="Grigoriev I.V."/>
        </authorList>
    </citation>
    <scope>NUCLEOTIDE SEQUENCE</scope>
    <source>
        <strain evidence="2">CIRM-BRFM 674</strain>
    </source>
</reference>
<feature type="compositionally biased region" description="Polar residues" evidence="1">
    <location>
        <begin position="151"/>
        <end position="172"/>
    </location>
</feature>
<name>A0A9P6D017_9AGAR</name>
<feature type="region of interest" description="Disordered" evidence="1">
    <location>
        <begin position="151"/>
        <end position="188"/>
    </location>
</feature>
<keyword evidence="3" id="KW-1185">Reference proteome</keyword>
<proteinExistence type="predicted"/>
<evidence type="ECO:0000313" key="3">
    <source>
        <dbReference type="Proteomes" id="UP000807469"/>
    </source>
</evidence>
<protein>
    <submittedName>
        <fullName evidence="2">Uncharacterized protein</fullName>
    </submittedName>
</protein>
<dbReference type="EMBL" id="MU155239">
    <property type="protein sequence ID" value="KAF9478223.1"/>
    <property type="molecule type" value="Genomic_DNA"/>
</dbReference>
<dbReference type="OrthoDB" id="3034412at2759"/>
<dbReference type="Proteomes" id="UP000807469">
    <property type="component" value="Unassembled WGS sequence"/>
</dbReference>
<gene>
    <name evidence="2" type="ORF">BDN70DRAFT_58459</name>
</gene>
<organism evidence="2 3">
    <name type="scientific">Pholiota conissans</name>
    <dbReference type="NCBI Taxonomy" id="109636"/>
    <lineage>
        <taxon>Eukaryota</taxon>
        <taxon>Fungi</taxon>
        <taxon>Dikarya</taxon>
        <taxon>Basidiomycota</taxon>
        <taxon>Agaricomycotina</taxon>
        <taxon>Agaricomycetes</taxon>
        <taxon>Agaricomycetidae</taxon>
        <taxon>Agaricales</taxon>
        <taxon>Agaricineae</taxon>
        <taxon>Strophariaceae</taxon>
        <taxon>Pholiota</taxon>
    </lineage>
</organism>
<comment type="caution">
    <text evidence="2">The sequence shown here is derived from an EMBL/GenBank/DDBJ whole genome shotgun (WGS) entry which is preliminary data.</text>
</comment>
<sequence>MLWTSDENKSAILPDFAYVQAHTDSKTLPNRLNRDLKPSMCHHPPCQCLPSQWTLTSSITPKASVKVTLSLLYPAQSFANKNRFSLPLLATRPSMTTTPHPYTHTPSTYSATIQLYGRSQQLDCAHTLSTRLKAEHQPWCGLNAASQRRLSTSSRNVQDLRSCDQTQLSNSGRPLPSPSKPSASTRQNVQLGIHRRRFFTEPAVWPTRKVFYYPRRHTETQPQWQRCDITPVGFAAPSSRL</sequence>